<dbReference type="SUPFAM" id="SSF52058">
    <property type="entry name" value="L domain-like"/>
    <property type="match status" value="1"/>
</dbReference>
<reference evidence="3" key="1">
    <citation type="submission" date="2018-05" db="EMBL/GenBank/DDBJ databases">
        <authorList>
            <person name="Lanie J.A."/>
            <person name="Ng W.-L."/>
            <person name="Kazmierczak K.M."/>
            <person name="Andrzejewski T.M."/>
            <person name="Davidsen T.M."/>
            <person name="Wayne K.J."/>
            <person name="Tettelin H."/>
            <person name="Glass J.I."/>
            <person name="Rusch D."/>
            <person name="Podicherti R."/>
            <person name="Tsui H.-C.T."/>
            <person name="Winkler M.E."/>
        </authorList>
    </citation>
    <scope>NUCLEOTIDE SEQUENCE</scope>
</reference>
<protein>
    <submittedName>
        <fullName evidence="3">Uncharacterized protein</fullName>
    </submittedName>
</protein>
<dbReference type="InterPro" id="IPR050216">
    <property type="entry name" value="LRR_domain-containing"/>
</dbReference>
<proteinExistence type="predicted"/>
<dbReference type="Gene3D" id="3.80.10.10">
    <property type="entry name" value="Ribonuclease Inhibitor"/>
    <property type="match status" value="2"/>
</dbReference>
<dbReference type="InterPro" id="IPR032675">
    <property type="entry name" value="LRR_dom_sf"/>
</dbReference>
<dbReference type="Pfam" id="PF00560">
    <property type="entry name" value="LRR_1"/>
    <property type="match status" value="1"/>
</dbReference>
<gene>
    <name evidence="3" type="ORF">METZ01_LOCUS310345</name>
</gene>
<keyword evidence="2" id="KW-0677">Repeat</keyword>
<dbReference type="EMBL" id="UINC01098738">
    <property type="protein sequence ID" value="SVC57491.1"/>
    <property type="molecule type" value="Genomic_DNA"/>
</dbReference>
<dbReference type="AlphaFoldDB" id="A0A382ND40"/>
<keyword evidence="1" id="KW-0433">Leucine-rich repeat</keyword>
<name>A0A382ND40_9ZZZZ</name>
<evidence type="ECO:0000256" key="2">
    <source>
        <dbReference type="ARBA" id="ARBA00022737"/>
    </source>
</evidence>
<organism evidence="3">
    <name type="scientific">marine metagenome</name>
    <dbReference type="NCBI Taxonomy" id="408172"/>
    <lineage>
        <taxon>unclassified sequences</taxon>
        <taxon>metagenomes</taxon>
        <taxon>ecological metagenomes</taxon>
    </lineage>
</organism>
<evidence type="ECO:0000313" key="3">
    <source>
        <dbReference type="EMBL" id="SVC57491.1"/>
    </source>
</evidence>
<sequence length="371" mass="41615">LVLGYQVWKDQRLNLLFLNGMGLFEVPGSVGELDSLEYLNLSYNNLEILPEGMCTIYSGLTGVDLSNNYICPPYLECMDKMGFQDMSSCNITEGEIPEDYMKSKSNLLSLNTEYFQFDISVLQDIIDRNPLLDGKHPLSIGRQKWEQMRLVSLDLSGSGITELPVSICNIGSQLRKLDLTGNSICPPYPDCIDYLSDQDISSCGKYSCPDDFVDLDGACYKSLHIDLLQSFIDGNTSLEGASPLDLTSHGVHMKWINGSLDRLIIRGKDLTTVPEDICTFHSEFSVLDLSDNSICPPYASCIDDMGYQDTSDCIMDPCGDGYVYFDGDCYYYGDIQVLLDFTLINPGLENYHPLVLGYQVWKDQRLNLLFL</sequence>
<feature type="non-terminal residue" evidence="3">
    <location>
        <position position="371"/>
    </location>
</feature>
<dbReference type="InterPro" id="IPR001611">
    <property type="entry name" value="Leu-rich_rpt"/>
</dbReference>
<evidence type="ECO:0000256" key="1">
    <source>
        <dbReference type="ARBA" id="ARBA00022614"/>
    </source>
</evidence>
<dbReference type="GO" id="GO:0005737">
    <property type="term" value="C:cytoplasm"/>
    <property type="evidence" value="ECO:0007669"/>
    <property type="project" value="TreeGrafter"/>
</dbReference>
<dbReference type="PANTHER" id="PTHR48051:SF46">
    <property type="entry name" value="LEUCINE RICH REPEAT-CONTAINING DOMAIN PROTEIN"/>
    <property type="match status" value="1"/>
</dbReference>
<accession>A0A382ND40</accession>
<dbReference type="PANTHER" id="PTHR48051">
    <property type="match status" value="1"/>
</dbReference>
<dbReference type="PROSITE" id="PS51450">
    <property type="entry name" value="LRR"/>
    <property type="match status" value="1"/>
</dbReference>
<feature type="non-terminal residue" evidence="3">
    <location>
        <position position="1"/>
    </location>
</feature>